<feature type="transmembrane region" description="Helical" evidence="1">
    <location>
        <begin position="99"/>
        <end position="125"/>
    </location>
</feature>
<keyword evidence="1" id="KW-1133">Transmembrane helix</keyword>
<name>A0A1F5NSJ8_9BACT</name>
<dbReference type="Proteomes" id="UP000176233">
    <property type="component" value="Unassembled WGS sequence"/>
</dbReference>
<feature type="transmembrane region" description="Helical" evidence="1">
    <location>
        <begin position="186"/>
        <end position="213"/>
    </location>
</feature>
<feature type="transmembrane region" description="Helical" evidence="1">
    <location>
        <begin position="21"/>
        <end position="39"/>
    </location>
</feature>
<accession>A0A1F5NSJ8</accession>
<organism evidence="3 4">
    <name type="scientific">Candidatus Doudnabacteria bacterium RIFCSPHIGHO2_01_FULL_45_18</name>
    <dbReference type="NCBI Taxonomy" id="1817823"/>
    <lineage>
        <taxon>Bacteria</taxon>
        <taxon>Candidatus Doudnaibacteriota</taxon>
    </lineage>
</organism>
<evidence type="ECO:0000313" key="4">
    <source>
        <dbReference type="Proteomes" id="UP000176233"/>
    </source>
</evidence>
<comment type="caution">
    <text evidence="3">The sequence shown here is derived from an EMBL/GenBank/DDBJ whole genome shotgun (WGS) entry which is preliminary data.</text>
</comment>
<dbReference type="AlphaFoldDB" id="A0A1F5NSJ8"/>
<feature type="transmembrane region" description="Helical" evidence="1">
    <location>
        <begin position="137"/>
        <end position="165"/>
    </location>
</feature>
<reference evidence="3 4" key="1">
    <citation type="journal article" date="2016" name="Nat. Commun.">
        <title>Thousands of microbial genomes shed light on interconnected biogeochemical processes in an aquifer system.</title>
        <authorList>
            <person name="Anantharaman K."/>
            <person name="Brown C.T."/>
            <person name="Hug L.A."/>
            <person name="Sharon I."/>
            <person name="Castelle C.J."/>
            <person name="Probst A.J."/>
            <person name="Thomas B.C."/>
            <person name="Singh A."/>
            <person name="Wilkins M.J."/>
            <person name="Karaoz U."/>
            <person name="Brodie E.L."/>
            <person name="Williams K.H."/>
            <person name="Hubbard S.S."/>
            <person name="Banfield J.F."/>
        </authorList>
    </citation>
    <scope>NUCLEOTIDE SEQUENCE [LARGE SCALE GENOMIC DNA]</scope>
</reference>
<evidence type="ECO:0000313" key="3">
    <source>
        <dbReference type="EMBL" id="OGE80534.1"/>
    </source>
</evidence>
<proteinExistence type="predicted"/>
<sequence>MSLPFAKIFIQAIRITRANKFLWIFGLLLVSGQLVNYTLGLEEKLPIDPILGLVGLIVLIILNFRAKAGLIIAVKAIIEKQDTSLKTSFAFSKLFYQRILAIAILVQLGLLILATLISAPIFFLYDHGYLIRALLLGIFGLGIFIPTMLLGVFINLLSPMFVVLFDLTISEAFRRSFELIMKHWPTLIAFGFLLFIVEFIAFSPLVFLGFLAYHSGGLIYIIFGSIVFLLMQPLVAVFSQTAWVLAFTDLIKPQKLADPEPVAVPEVITGD</sequence>
<keyword evidence="1" id="KW-0472">Membrane</keyword>
<evidence type="ECO:0000259" key="2">
    <source>
        <dbReference type="Pfam" id="PF25231"/>
    </source>
</evidence>
<keyword evidence="1" id="KW-0812">Transmembrane</keyword>
<evidence type="ECO:0000256" key="1">
    <source>
        <dbReference type="SAM" id="Phobius"/>
    </source>
</evidence>
<dbReference type="Pfam" id="PF25231">
    <property type="entry name" value="DUF7847"/>
    <property type="match status" value="1"/>
</dbReference>
<gene>
    <name evidence="3" type="ORF">A2660_00950</name>
</gene>
<dbReference type="EMBL" id="MFEJ01000008">
    <property type="protein sequence ID" value="OGE80534.1"/>
    <property type="molecule type" value="Genomic_DNA"/>
</dbReference>
<protein>
    <recommendedName>
        <fullName evidence="2">DUF7847 domain-containing protein</fullName>
    </recommendedName>
</protein>
<dbReference type="InterPro" id="IPR057169">
    <property type="entry name" value="DUF7847"/>
</dbReference>
<feature type="transmembrane region" description="Helical" evidence="1">
    <location>
        <begin position="51"/>
        <end position="78"/>
    </location>
</feature>
<feature type="domain" description="DUF7847" evidence="2">
    <location>
        <begin position="7"/>
        <end position="250"/>
    </location>
</feature>
<feature type="transmembrane region" description="Helical" evidence="1">
    <location>
        <begin position="219"/>
        <end position="246"/>
    </location>
</feature>